<proteinExistence type="predicted"/>
<dbReference type="SUPFAM" id="SSF51395">
    <property type="entry name" value="FMN-linked oxidoreductases"/>
    <property type="match status" value="1"/>
</dbReference>
<dbReference type="InterPro" id="IPR028261">
    <property type="entry name" value="DPD_II"/>
</dbReference>
<evidence type="ECO:0000256" key="4">
    <source>
        <dbReference type="ARBA" id="ARBA00030119"/>
    </source>
</evidence>
<dbReference type="GO" id="GO:0005829">
    <property type="term" value="C:cytosol"/>
    <property type="evidence" value="ECO:0007669"/>
    <property type="project" value="TreeGrafter"/>
</dbReference>
<reference evidence="8" key="1">
    <citation type="journal article" date="2023" name="Insect Mol. Biol.">
        <title>Genome sequencing provides insights into the evolution of gene families encoding plant cell wall-degrading enzymes in longhorned beetles.</title>
        <authorList>
            <person name="Shin N.R."/>
            <person name="Okamura Y."/>
            <person name="Kirsch R."/>
            <person name="Pauchet Y."/>
        </authorList>
    </citation>
    <scope>NUCLEOTIDE SEQUENCE</scope>
    <source>
        <strain evidence="8">RBIC_L_NR</strain>
    </source>
</reference>
<dbReference type="InterPro" id="IPR036188">
    <property type="entry name" value="FAD/NAD-bd_sf"/>
</dbReference>
<keyword evidence="2" id="KW-0285">Flavoprotein</keyword>
<dbReference type="Pfam" id="PF07992">
    <property type="entry name" value="Pyr_redox_2"/>
    <property type="match status" value="1"/>
</dbReference>
<evidence type="ECO:0000256" key="3">
    <source>
        <dbReference type="ARBA" id="ARBA00023002"/>
    </source>
</evidence>
<dbReference type="Pfam" id="PF13450">
    <property type="entry name" value="NAD_binding_8"/>
    <property type="match status" value="1"/>
</dbReference>
<dbReference type="GO" id="GO:0051536">
    <property type="term" value="F:iron-sulfur cluster binding"/>
    <property type="evidence" value="ECO:0007669"/>
    <property type="project" value="InterPro"/>
</dbReference>
<sequence length="513" mass="55950">NILSLNPRVRTHSSLVPSSVTKSNKGHWKRNIDKKCQGCSPLENNFDDIKPTTLSERGALKEAARCLKCADAPCQKSCPTQLDIKSFITSIANKVFSRMGVRQIRDPKTPKPKNPNAKIVLLGAGPASLSCATFLGRLGYDNITIYERQNILGGLSATEIPQYRLPISIVNFEIGLVQDLGVKIETGRSLSVKDLTVINLLEDSEALFIGIGLPQPKINPLFKDLTPEMGFYTSKHFLPNVSKASKFPAEGGCACKQSATLLPRLHGNVIVLGAGDTAFDCATSALRCGARKVFLVFRRGFSNIRAVPEEVSVAVEERCELIGFLSPYSVNTNNSGKIVSVTFSRTEQNEDGIWIQDVEQLTTLKTNFLISAFGSGLEDQDMIEALKPLNLNDHNLPVIDLNTMQSSHPSVWCGGDVAGVAETTVESVNDGKTAAWYIHCALEGLPKNTKPKLPLFYTEIDEVDLSVEICGIKFENPFGLASAPPVTTTAMIRRSFEQGWGFVVTKTFGLDKV</sequence>
<dbReference type="GO" id="GO:0050661">
    <property type="term" value="F:NADP binding"/>
    <property type="evidence" value="ECO:0007669"/>
    <property type="project" value="TreeGrafter"/>
</dbReference>
<organism evidence="8 9">
    <name type="scientific">Rhamnusium bicolor</name>
    <dbReference type="NCBI Taxonomy" id="1586634"/>
    <lineage>
        <taxon>Eukaryota</taxon>
        <taxon>Metazoa</taxon>
        <taxon>Ecdysozoa</taxon>
        <taxon>Arthropoda</taxon>
        <taxon>Hexapoda</taxon>
        <taxon>Insecta</taxon>
        <taxon>Pterygota</taxon>
        <taxon>Neoptera</taxon>
        <taxon>Endopterygota</taxon>
        <taxon>Coleoptera</taxon>
        <taxon>Polyphaga</taxon>
        <taxon>Cucujiformia</taxon>
        <taxon>Chrysomeloidea</taxon>
        <taxon>Cerambycidae</taxon>
        <taxon>Lepturinae</taxon>
        <taxon>Rhagiini</taxon>
        <taxon>Rhamnusium</taxon>
    </lineage>
</organism>
<dbReference type="Pfam" id="PF14691">
    <property type="entry name" value="Fer4_20"/>
    <property type="match status" value="1"/>
</dbReference>
<dbReference type="PANTHER" id="PTHR43073">
    <property type="entry name" value="DIHYDROPYRIMIDINE DEHYDROGENASE [NADP(+)]"/>
    <property type="match status" value="1"/>
</dbReference>
<dbReference type="AlphaFoldDB" id="A0AAV8WYC9"/>
<protein>
    <recommendedName>
        <fullName evidence="5">Dihydrothymine dehydrogenase</fullName>
    </recommendedName>
    <alternativeName>
        <fullName evidence="4">Dihydrouracil dehydrogenase</fullName>
    </alternativeName>
</protein>
<dbReference type="InterPro" id="IPR023753">
    <property type="entry name" value="FAD/NAD-binding_dom"/>
</dbReference>
<comment type="cofactor">
    <cofactor evidence="1">
        <name>FAD</name>
        <dbReference type="ChEBI" id="CHEBI:57692"/>
    </cofactor>
</comment>
<evidence type="ECO:0000256" key="1">
    <source>
        <dbReference type="ARBA" id="ARBA00001974"/>
    </source>
</evidence>
<evidence type="ECO:0000256" key="5">
    <source>
        <dbReference type="ARBA" id="ARBA00032722"/>
    </source>
</evidence>
<keyword evidence="2" id="KW-0274">FAD</keyword>
<evidence type="ECO:0000256" key="2">
    <source>
        <dbReference type="ARBA" id="ARBA00022827"/>
    </source>
</evidence>
<dbReference type="Gene3D" id="3.20.20.70">
    <property type="entry name" value="Aldolase class I"/>
    <property type="match status" value="1"/>
</dbReference>
<evidence type="ECO:0000313" key="9">
    <source>
        <dbReference type="Proteomes" id="UP001162156"/>
    </source>
</evidence>
<feature type="non-terminal residue" evidence="8">
    <location>
        <position position="1"/>
    </location>
</feature>
<keyword evidence="9" id="KW-1185">Reference proteome</keyword>
<dbReference type="Gene3D" id="1.10.1060.10">
    <property type="entry name" value="Alpha-helical ferredoxin"/>
    <property type="match status" value="1"/>
</dbReference>
<dbReference type="SUPFAM" id="SSF46548">
    <property type="entry name" value="alpha-helical ferredoxin"/>
    <property type="match status" value="1"/>
</dbReference>
<comment type="caution">
    <text evidence="8">The sequence shown here is derived from an EMBL/GenBank/DDBJ whole genome shotgun (WGS) entry which is preliminary data.</text>
</comment>
<keyword evidence="3" id="KW-0560">Oxidoreductase</keyword>
<dbReference type="Proteomes" id="UP001162156">
    <property type="component" value="Unassembled WGS sequence"/>
</dbReference>
<feature type="domain" description="FAD/NAD(P)-binding" evidence="6">
    <location>
        <begin position="267"/>
        <end position="431"/>
    </location>
</feature>
<gene>
    <name evidence="8" type="ORF">NQ314_015880</name>
</gene>
<evidence type="ECO:0000259" key="6">
    <source>
        <dbReference type="Pfam" id="PF07992"/>
    </source>
</evidence>
<dbReference type="EMBL" id="JANEYF010004428">
    <property type="protein sequence ID" value="KAJ8931236.1"/>
    <property type="molecule type" value="Genomic_DNA"/>
</dbReference>
<dbReference type="GO" id="GO:0006212">
    <property type="term" value="P:uracil catabolic process"/>
    <property type="evidence" value="ECO:0007669"/>
    <property type="project" value="TreeGrafter"/>
</dbReference>
<dbReference type="GO" id="GO:0006210">
    <property type="term" value="P:thymine catabolic process"/>
    <property type="evidence" value="ECO:0007669"/>
    <property type="project" value="TreeGrafter"/>
</dbReference>
<accession>A0AAV8WYC9</accession>
<dbReference type="Gene3D" id="3.50.50.60">
    <property type="entry name" value="FAD/NAD(P)-binding domain"/>
    <property type="match status" value="2"/>
</dbReference>
<evidence type="ECO:0000259" key="7">
    <source>
        <dbReference type="Pfam" id="PF14691"/>
    </source>
</evidence>
<dbReference type="GO" id="GO:0017113">
    <property type="term" value="F:dihydropyrimidine dehydrogenase (NADP+) activity"/>
    <property type="evidence" value="ECO:0007669"/>
    <property type="project" value="TreeGrafter"/>
</dbReference>
<name>A0AAV8WYC9_9CUCU</name>
<dbReference type="FunFam" id="3.50.50.60:FF:000061">
    <property type="entry name" value="Dihydropyrimidine dehydrogenase [NADP(+)]"/>
    <property type="match status" value="1"/>
</dbReference>
<evidence type="ECO:0000313" key="8">
    <source>
        <dbReference type="EMBL" id="KAJ8931236.1"/>
    </source>
</evidence>
<feature type="domain" description="Dihydroprymidine dehydrogenase" evidence="7">
    <location>
        <begin position="44"/>
        <end position="97"/>
    </location>
</feature>
<dbReference type="GO" id="GO:0002058">
    <property type="term" value="F:uracil binding"/>
    <property type="evidence" value="ECO:0007669"/>
    <property type="project" value="TreeGrafter"/>
</dbReference>
<dbReference type="PANTHER" id="PTHR43073:SF2">
    <property type="entry name" value="DIHYDROPYRIMIDINE DEHYDROGENASE [NADP(+)]"/>
    <property type="match status" value="1"/>
</dbReference>
<dbReference type="SUPFAM" id="SSF51971">
    <property type="entry name" value="Nucleotide-binding domain"/>
    <property type="match status" value="1"/>
</dbReference>
<dbReference type="InterPro" id="IPR009051">
    <property type="entry name" value="Helical_ferredxn"/>
</dbReference>
<dbReference type="InterPro" id="IPR013785">
    <property type="entry name" value="Aldolase_TIM"/>
</dbReference>
<dbReference type="PRINTS" id="PR00419">
    <property type="entry name" value="ADXRDTASE"/>
</dbReference>